<keyword evidence="2" id="KW-1185">Reference proteome</keyword>
<dbReference type="RefSeq" id="WP_115483185.1">
    <property type="nucleotide sequence ID" value="NZ_QRCT01000050.1"/>
</dbReference>
<evidence type="ECO:0000313" key="1">
    <source>
        <dbReference type="EMBL" id="RDU22022.1"/>
    </source>
</evidence>
<organism evidence="1 2">
    <name type="scientific">Anaerosacchariphilus polymeriproducens</name>
    <dbReference type="NCBI Taxonomy" id="1812858"/>
    <lineage>
        <taxon>Bacteria</taxon>
        <taxon>Bacillati</taxon>
        <taxon>Bacillota</taxon>
        <taxon>Clostridia</taxon>
        <taxon>Lachnospirales</taxon>
        <taxon>Lachnospiraceae</taxon>
        <taxon>Anaerosacchariphilus</taxon>
    </lineage>
</organism>
<evidence type="ECO:0000313" key="2">
    <source>
        <dbReference type="Proteomes" id="UP000255036"/>
    </source>
</evidence>
<dbReference type="OrthoDB" id="2093267at2"/>
<name>A0A371AR63_9FIRM</name>
<comment type="caution">
    <text evidence="1">The sequence shown here is derived from an EMBL/GenBank/DDBJ whole genome shotgun (WGS) entry which is preliminary data.</text>
</comment>
<sequence length="217" mass="25578">MKFASKYLKHKAWIEEEIKSEEFELVSDFYENKLQVSEHWLKIGRVYIPKSFIIGTFELTPMFAARMTQAYHLRFVLITGEDKFSIDFAYNEFKKLEESLKVLEKYLPNSVLSYYDWLSYWNVLHKKKIKDNFKEMLESKGLEYLVHNRVDVYAMFSKDGTMLHELQEGKKVDIIPISGGEIVKGEIAKVLSEYDDKKGCKVRLKESGLEGRVKKVY</sequence>
<dbReference type="AlphaFoldDB" id="A0A371AR63"/>
<protein>
    <submittedName>
        <fullName evidence="1">Uncharacterized protein</fullName>
    </submittedName>
</protein>
<dbReference type="EMBL" id="QRCT01000050">
    <property type="protein sequence ID" value="RDU22022.1"/>
    <property type="molecule type" value="Genomic_DNA"/>
</dbReference>
<accession>A0A371AR63</accession>
<dbReference type="Proteomes" id="UP000255036">
    <property type="component" value="Unassembled WGS sequence"/>
</dbReference>
<reference evidence="1 2" key="1">
    <citation type="submission" date="2018-07" db="EMBL/GenBank/DDBJ databases">
        <title>Anaerosacharophilus polymeroproducens gen. nov. sp. nov., an anaerobic bacterium isolated from salt field.</title>
        <authorList>
            <person name="Kim W."/>
            <person name="Yang S.-H."/>
            <person name="Oh J."/>
            <person name="Lee J.-H."/>
            <person name="Kwon K.K."/>
        </authorList>
    </citation>
    <scope>NUCLEOTIDE SEQUENCE [LARGE SCALE GENOMIC DNA]</scope>
    <source>
        <strain evidence="1 2">MCWD5</strain>
    </source>
</reference>
<gene>
    <name evidence="1" type="ORF">DWV06_15935</name>
</gene>
<proteinExistence type="predicted"/>